<evidence type="ECO:0000256" key="5">
    <source>
        <dbReference type="ARBA" id="ARBA00023222"/>
    </source>
</evidence>
<dbReference type="EC" id="4.2.1.51" evidence="2"/>
<keyword evidence="3" id="KW-0028">Amino-acid biosynthesis</keyword>
<dbReference type="Pfam" id="PF00800">
    <property type="entry name" value="PDT"/>
    <property type="match status" value="1"/>
</dbReference>
<dbReference type="GO" id="GO:0004664">
    <property type="term" value="F:prephenate dehydratase activity"/>
    <property type="evidence" value="ECO:0007669"/>
    <property type="project" value="UniProtKB-EC"/>
</dbReference>
<dbReference type="EMBL" id="PCYL01000027">
    <property type="protein sequence ID" value="PIR46848.1"/>
    <property type="molecule type" value="Genomic_DNA"/>
</dbReference>
<dbReference type="GO" id="GO:0009094">
    <property type="term" value="P:L-phenylalanine biosynthetic process"/>
    <property type="evidence" value="ECO:0007669"/>
    <property type="project" value="UniProtKB-UniPathway"/>
</dbReference>
<dbReference type="InterPro" id="IPR001086">
    <property type="entry name" value="Preph_deHydtase"/>
</dbReference>
<dbReference type="Proteomes" id="UP000230833">
    <property type="component" value="Unassembled WGS sequence"/>
</dbReference>
<gene>
    <name evidence="9" type="ORF">COV07_02170</name>
</gene>
<sequence>MTIGVSGREASFSEAAAREWCDAGKIINFELKYLVSVDAVLLALTLGEIDRGIFPIENQNGGIVIEAVHAMAKYSFKIETLFNFEVKHCLMAKSGANVADITAIASHDQALKQCRMYLKRNWSGVELIEWEDTAGAALDLSEGRIKANAAVIAPLAAASRYGLSVLEEGIQDMKWNFTTFVSASG</sequence>
<evidence type="ECO:0000256" key="7">
    <source>
        <dbReference type="ARBA" id="ARBA00047848"/>
    </source>
</evidence>
<dbReference type="Gene3D" id="3.40.190.10">
    <property type="entry name" value="Periplasmic binding protein-like II"/>
    <property type="match status" value="2"/>
</dbReference>
<comment type="catalytic activity">
    <reaction evidence="7">
        <text>prephenate + H(+) = 3-phenylpyruvate + CO2 + H2O</text>
        <dbReference type="Rhea" id="RHEA:21648"/>
        <dbReference type="ChEBI" id="CHEBI:15377"/>
        <dbReference type="ChEBI" id="CHEBI:15378"/>
        <dbReference type="ChEBI" id="CHEBI:16526"/>
        <dbReference type="ChEBI" id="CHEBI:18005"/>
        <dbReference type="ChEBI" id="CHEBI:29934"/>
        <dbReference type="EC" id="4.2.1.51"/>
    </reaction>
</comment>
<dbReference type="PROSITE" id="PS51171">
    <property type="entry name" value="PREPHENATE_DEHYDR_3"/>
    <property type="match status" value="1"/>
</dbReference>
<reference evidence="9 10" key="1">
    <citation type="submission" date="2017-09" db="EMBL/GenBank/DDBJ databases">
        <title>Depth-based differentiation of microbial function through sediment-hosted aquifers and enrichment of novel symbionts in the deep terrestrial subsurface.</title>
        <authorList>
            <person name="Probst A.J."/>
            <person name="Ladd B."/>
            <person name="Jarett J.K."/>
            <person name="Geller-Mcgrath D.E."/>
            <person name="Sieber C.M."/>
            <person name="Emerson J.B."/>
            <person name="Anantharaman K."/>
            <person name="Thomas B.C."/>
            <person name="Malmstrom R."/>
            <person name="Stieglmeier M."/>
            <person name="Klingl A."/>
            <person name="Woyke T."/>
            <person name="Ryan C.M."/>
            <person name="Banfield J.F."/>
        </authorList>
    </citation>
    <scope>NUCLEOTIDE SEQUENCE [LARGE SCALE GENOMIC DNA]</scope>
    <source>
        <strain evidence="9">CG10_big_fil_rev_8_21_14_0_10_45_14</strain>
    </source>
</reference>
<keyword evidence="5" id="KW-0584">Phenylalanine biosynthesis</keyword>
<dbReference type="PANTHER" id="PTHR21022">
    <property type="entry name" value="PREPHENATE DEHYDRATASE P PROTEIN"/>
    <property type="match status" value="1"/>
</dbReference>
<comment type="pathway">
    <text evidence="1">Amino-acid biosynthesis; L-phenylalanine biosynthesis; phenylpyruvate from prephenate: step 1/1.</text>
</comment>
<evidence type="ECO:0000256" key="4">
    <source>
        <dbReference type="ARBA" id="ARBA00023141"/>
    </source>
</evidence>
<evidence type="ECO:0000313" key="10">
    <source>
        <dbReference type="Proteomes" id="UP000230833"/>
    </source>
</evidence>
<evidence type="ECO:0000259" key="8">
    <source>
        <dbReference type="PROSITE" id="PS51171"/>
    </source>
</evidence>
<evidence type="ECO:0000256" key="2">
    <source>
        <dbReference type="ARBA" id="ARBA00013147"/>
    </source>
</evidence>
<comment type="caution">
    <text evidence="9">The sequence shown here is derived from an EMBL/GenBank/DDBJ whole genome shotgun (WGS) entry which is preliminary data.</text>
</comment>
<dbReference type="SUPFAM" id="SSF53850">
    <property type="entry name" value="Periplasmic binding protein-like II"/>
    <property type="match status" value="1"/>
</dbReference>
<keyword evidence="6" id="KW-0456">Lyase</keyword>
<keyword evidence="4" id="KW-0057">Aromatic amino acid biosynthesis</keyword>
<name>A0A2H0RK24_9BACT</name>
<feature type="domain" description="Prephenate dehydratase" evidence="8">
    <location>
        <begin position="2"/>
        <end position="185"/>
    </location>
</feature>
<protein>
    <recommendedName>
        <fullName evidence="2">prephenate dehydratase</fullName>
        <ecNumber evidence="2">4.2.1.51</ecNumber>
    </recommendedName>
</protein>
<dbReference type="AlphaFoldDB" id="A0A2H0RK24"/>
<evidence type="ECO:0000256" key="1">
    <source>
        <dbReference type="ARBA" id="ARBA00004741"/>
    </source>
</evidence>
<proteinExistence type="predicted"/>
<evidence type="ECO:0000256" key="6">
    <source>
        <dbReference type="ARBA" id="ARBA00023239"/>
    </source>
</evidence>
<evidence type="ECO:0000256" key="3">
    <source>
        <dbReference type="ARBA" id="ARBA00022605"/>
    </source>
</evidence>
<dbReference type="PANTHER" id="PTHR21022:SF19">
    <property type="entry name" value="PREPHENATE DEHYDRATASE-RELATED"/>
    <property type="match status" value="1"/>
</dbReference>
<dbReference type="UniPathway" id="UPA00121">
    <property type="reaction ID" value="UER00345"/>
</dbReference>
<accession>A0A2H0RK24</accession>
<organism evidence="9 10">
    <name type="scientific">Candidatus Vogelbacteria bacterium CG10_big_fil_rev_8_21_14_0_10_45_14</name>
    <dbReference type="NCBI Taxonomy" id="1975042"/>
    <lineage>
        <taxon>Bacteria</taxon>
        <taxon>Candidatus Vogeliibacteriota</taxon>
    </lineage>
</organism>
<evidence type="ECO:0000313" key="9">
    <source>
        <dbReference type="EMBL" id="PIR46848.1"/>
    </source>
</evidence>
<dbReference type="GO" id="GO:0005737">
    <property type="term" value="C:cytoplasm"/>
    <property type="evidence" value="ECO:0007669"/>
    <property type="project" value="TreeGrafter"/>
</dbReference>